<evidence type="ECO:0000313" key="9">
    <source>
        <dbReference type="EMBL" id="KAK3204057.1"/>
    </source>
</evidence>
<dbReference type="PANTHER" id="PTHR11864">
    <property type="entry name" value="PRE-MRNA-PROCESSING PROTEIN PRP40"/>
    <property type="match status" value="1"/>
</dbReference>
<dbReference type="Pfam" id="PF25432">
    <property type="entry name" value="FF_PRPF40A"/>
    <property type="match status" value="1"/>
</dbReference>
<dbReference type="InterPro" id="IPR036517">
    <property type="entry name" value="FF_domain_sf"/>
</dbReference>
<evidence type="ECO:0000259" key="7">
    <source>
        <dbReference type="PROSITE" id="PS50020"/>
    </source>
</evidence>
<evidence type="ECO:0000313" key="10">
    <source>
        <dbReference type="Proteomes" id="UP001280581"/>
    </source>
</evidence>
<dbReference type="Gene3D" id="2.20.70.10">
    <property type="match status" value="2"/>
</dbReference>
<sequence>MNGFAPPNGMPFPPPGGMPPPARNTWRATTTADGRTYYYNSETNVTQWTKPEELKSNEERATEGTEWQMHEANGKPYWAHSVTKQTRWDPPPEVQEKLDRMVQPPRPGPPNAWAAGPAIPTGPRDRDQGRFEREPMRERDSYQPDRRDRDRDRDRDRERDSGFGGGERAGMSFAPANELQFANPNDAVAAFHKVLKSLKVQPDWEWSRAVRAGIKDPNWRAIPDPEKREEAFRKYCDDLRAEEKNKEQSRQEKLRSDFLAMLRSHPEIKHYTRWRTARPILEDETIFRSAKDDNERRRLFEEYIVTLKQAHAEQEKEDKRTALDELMTLMQGLELEPFTRWHAAEEQLKANSAFNSEKFQPLHRSDVLNTFEKHIKQLQRDHNDRVQAGNREKHRIERKNRDGFKQLLQELQNDGKLRAGTKWKEIHPLVENDPRYTAMLGQGGSAPLDLFWDALEVQEQKFRTQRRYALDVLLDERYEVTIATPYDEFLSVMRANPRTDHIDDHTMKSIFDYVVAKVKKRAVEEQQEQEHDARYAMDDLRTVLKRLDPPVALTDTWETVRPRVEKTKEYNALKSDSLRQSAFDKYMRRLKEKDSDRRDRSRRDTRDRDRERERDKDRERDRRDRRDDREYRNGHSDSHRRHRTRTRSPEHDSYAAERRRAQEDREARYRNSDSTGLSPPHRRDREREADRYNGSRRGSGDYYGRERREREVERERSYIPRGDPAASRADPRERSVSELDYGDSTGARTTSARRRRESDASSVKRDTKRARYSPRPDRKSKTPVPEPSVKEEERALRSGSEEGEIEED</sequence>
<evidence type="ECO:0000256" key="3">
    <source>
        <dbReference type="ARBA" id="ARBA00022737"/>
    </source>
</evidence>
<dbReference type="SMART" id="SM00456">
    <property type="entry name" value="WW"/>
    <property type="match status" value="2"/>
</dbReference>
<dbReference type="CDD" id="cd00201">
    <property type="entry name" value="WW"/>
    <property type="match status" value="2"/>
</dbReference>
<feature type="compositionally biased region" description="Pro residues" evidence="6">
    <location>
        <begin position="8"/>
        <end position="22"/>
    </location>
</feature>
<feature type="compositionally biased region" description="Basic and acidic residues" evidence="6">
    <location>
        <begin position="788"/>
        <end position="800"/>
    </location>
</feature>
<dbReference type="InterPro" id="IPR001202">
    <property type="entry name" value="WW_dom"/>
</dbReference>
<evidence type="ECO:0000256" key="1">
    <source>
        <dbReference type="ARBA" id="ARBA00004123"/>
    </source>
</evidence>
<evidence type="ECO:0008006" key="11">
    <source>
        <dbReference type="Google" id="ProtNLM"/>
    </source>
</evidence>
<dbReference type="PANTHER" id="PTHR11864:SF0">
    <property type="entry name" value="PRP40 PRE-MRNA PROCESSING FACTOR 40 HOMOLOG A (YEAST)"/>
    <property type="match status" value="1"/>
</dbReference>
<evidence type="ECO:0000256" key="5">
    <source>
        <dbReference type="ARBA" id="ARBA00023242"/>
    </source>
</evidence>
<dbReference type="FunFam" id="1.10.10.440:FF:000033">
    <property type="entry name" value="Formin binding protein (FNB3)"/>
    <property type="match status" value="1"/>
</dbReference>
<feature type="compositionally biased region" description="Basic and acidic residues" evidence="6">
    <location>
        <begin position="703"/>
        <end position="718"/>
    </location>
</feature>
<dbReference type="GO" id="GO:0071004">
    <property type="term" value="C:U2-type prespliceosome"/>
    <property type="evidence" value="ECO:0007669"/>
    <property type="project" value="TreeGrafter"/>
</dbReference>
<reference evidence="9 10" key="1">
    <citation type="submission" date="2021-02" db="EMBL/GenBank/DDBJ databases">
        <title>Genome assembly of Pseudopithomyces chartarum.</title>
        <authorList>
            <person name="Jauregui R."/>
            <person name="Singh J."/>
            <person name="Voisey C."/>
        </authorList>
    </citation>
    <scope>NUCLEOTIDE SEQUENCE [LARGE SCALE GENOMIC DNA]</scope>
    <source>
        <strain evidence="9 10">AGR01</strain>
    </source>
</reference>
<dbReference type="Pfam" id="PF01846">
    <property type="entry name" value="FF"/>
    <property type="match status" value="3"/>
</dbReference>
<keyword evidence="10" id="KW-1185">Reference proteome</keyword>
<evidence type="ECO:0000256" key="4">
    <source>
        <dbReference type="ARBA" id="ARBA00023187"/>
    </source>
</evidence>
<dbReference type="GO" id="GO:0003723">
    <property type="term" value="F:RNA binding"/>
    <property type="evidence" value="ECO:0007669"/>
    <property type="project" value="TreeGrafter"/>
</dbReference>
<feature type="region of interest" description="Disordered" evidence="6">
    <location>
        <begin position="1"/>
        <end position="24"/>
    </location>
</feature>
<feature type="domain" description="FF" evidence="8">
    <location>
        <begin position="251"/>
        <end position="306"/>
    </location>
</feature>
<feature type="domain" description="FF" evidence="8">
    <location>
        <begin position="395"/>
        <end position="457"/>
    </location>
</feature>
<dbReference type="InterPro" id="IPR039726">
    <property type="entry name" value="Prp40-like"/>
</dbReference>
<feature type="compositionally biased region" description="Basic and acidic residues" evidence="6">
    <location>
        <begin position="681"/>
        <end position="693"/>
    </location>
</feature>
<name>A0AAN6LTZ1_9PLEO</name>
<dbReference type="Gene3D" id="1.10.10.440">
    <property type="entry name" value="FF domain"/>
    <property type="match status" value="5"/>
</dbReference>
<dbReference type="Proteomes" id="UP001280581">
    <property type="component" value="Unassembled WGS sequence"/>
</dbReference>
<accession>A0AAN6LTZ1</accession>
<keyword evidence="4" id="KW-0508">mRNA splicing</keyword>
<dbReference type="GO" id="GO:0045292">
    <property type="term" value="P:mRNA cis splicing, via spliceosome"/>
    <property type="evidence" value="ECO:0007669"/>
    <property type="project" value="InterPro"/>
</dbReference>
<dbReference type="AlphaFoldDB" id="A0AAN6LTZ1"/>
<feature type="compositionally biased region" description="Basic and acidic residues" evidence="6">
    <location>
        <begin position="756"/>
        <end position="765"/>
    </location>
</feature>
<gene>
    <name evidence="9" type="ORF">GRF29_106g1526398</name>
</gene>
<dbReference type="InterPro" id="IPR002713">
    <property type="entry name" value="FF_domain"/>
</dbReference>
<feature type="domain" description="WW" evidence="7">
    <location>
        <begin position="20"/>
        <end position="53"/>
    </location>
</feature>
<dbReference type="EMBL" id="WVTA01000010">
    <property type="protein sequence ID" value="KAK3204057.1"/>
    <property type="molecule type" value="Genomic_DNA"/>
</dbReference>
<evidence type="ECO:0000259" key="8">
    <source>
        <dbReference type="PROSITE" id="PS51676"/>
    </source>
</evidence>
<feature type="compositionally biased region" description="Basic and acidic residues" evidence="6">
    <location>
        <begin position="647"/>
        <end position="671"/>
    </location>
</feature>
<evidence type="ECO:0000256" key="6">
    <source>
        <dbReference type="SAM" id="MobiDB-lite"/>
    </source>
</evidence>
<comment type="caution">
    <text evidence="9">The sequence shown here is derived from an EMBL/GenBank/DDBJ whole genome shotgun (WGS) entry which is preliminary data.</text>
</comment>
<feature type="region of interest" description="Disordered" evidence="6">
    <location>
        <begin position="49"/>
        <end position="171"/>
    </location>
</feature>
<proteinExistence type="predicted"/>
<dbReference type="PROSITE" id="PS51676">
    <property type="entry name" value="FF"/>
    <property type="match status" value="2"/>
</dbReference>
<feature type="compositionally biased region" description="Basic and acidic residues" evidence="6">
    <location>
        <begin position="589"/>
        <end position="637"/>
    </location>
</feature>
<protein>
    <recommendedName>
        <fullName evidence="11">Pre-mRNA-processing protein prp40</fullName>
    </recommendedName>
</protein>
<evidence type="ECO:0000256" key="2">
    <source>
        <dbReference type="ARBA" id="ARBA00022664"/>
    </source>
</evidence>
<dbReference type="InterPro" id="IPR036020">
    <property type="entry name" value="WW_dom_sf"/>
</dbReference>
<feature type="region of interest" description="Disordered" evidence="6">
    <location>
        <begin position="589"/>
        <end position="808"/>
    </location>
</feature>
<organism evidence="9 10">
    <name type="scientific">Pseudopithomyces chartarum</name>
    <dbReference type="NCBI Taxonomy" id="1892770"/>
    <lineage>
        <taxon>Eukaryota</taxon>
        <taxon>Fungi</taxon>
        <taxon>Dikarya</taxon>
        <taxon>Ascomycota</taxon>
        <taxon>Pezizomycotina</taxon>
        <taxon>Dothideomycetes</taxon>
        <taxon>Pleosporomycetidae</taxon>
        <taxon>Pleosporales</taxon>
        <taxon>Massarineae</taxon>
        <taxon>Didymosphaeriaceae</taxon>
        <taxon>Pseudopithomyces</taxon>
    </lineage>
</organism>
<feature type="compositionally biased region" description="Basic and acidic residues" evidence="6">
    <location>
        <begin position="123"/>
        <end position="161"/>
    </location>
</feature>
<dbReference type="Pfam" id="PF00397">
    <property type="entry name" value="WW"/>
    <property type="match status" value="1"/>
</dbReference>
<feature type="compositionally biased region" description="Basic and acidic residues" evidence="6">
    <location>
        <begin position="50"/>
        <end position="73"/>
    </location>
</feature>
<dbReference type="GO" id="GO:0005685">
    <property type="term" value="C:U1 snRNP"/>
    <property type="evidence" value="ECO:0007669"/>
    <property type="project" value="TreeGrafter"/>
</dbReference>
<dbReference type="FunFam" id="1.10.10.440:FF:000013">
    <property type="entry name" value="pre-mRNA-processing protein 40A isoform X1"/>
    <property type="match status" value="1"/>
</dbReference>
<dbReference type="SMART" id="SM00441">
    <property type="entry name" value="FF"/>
    <property type="match status" value="5"/>
</dbReference>
<dbReference type="PROSITE" id="PS01159">
    <property type="entry name" value="WW_DOMAIN_1"/>
    <property type="match status" value="2"/>
</dbReference>
<keyword evidence="2" id="KW-0507">mRNA processing</keyword>
<comment type="subcellular location">
    <subcellularLocation>
        <location evidence="1">Nucleus</location>
    </subcellularLocation>
</comment>
<dbReference type="SUPFAM" id="SSF81698">
    <property type="entry name" value="FF domain"/>
    <property type="match status" value="5"/>
</dbReference>
<keyword evidence="3" id="KW-0677">Repeat</keyword>
<keyword evidence="5" id="KW-0539">Nucleus</keyword>
<dbReference type="PROSITE" id="PS50020">
    <property type="entry name" value="WW_DOMAIN_2"/>
    <property type="match status" value="1"/>
</dbReference>
<dbReference type="SUPFAM" id="SSF51045">
    <property type="entry name" value="WW domain"/>
    <property type="match status" value="1"/>
</dbReference>